<accession>W9S0L0</accession>
<dbReference type="Proteomes" id="UP000030645">
    <property type="component" value="Unassembled WGS sequence"/>
</dbReference>
<sequence length="67" mass="7177">MSVPIKFGPGFGYGLGYGVVDCVDQSRVHSPKEKPKLADLPSILSLGFCVLSSLESHPSLHFSLSLM</sequence>
<name>W9S0L0_9ROSA</name>
<dbReference type="AlphaFoldDB" id="W9S0L0"/>
<evidence type="ECO:0000313" key="1">
    <source>
        <dbReference type="EMBL" id="EXB81225.1"/>
    </source>
</evidence>
<gene>
    <name evidence="1" type="ORF">L484_013166</name>
</gene>
<evidence type="ECO:0000313" key="2">
    <source>
        <dbReference type="Proteomes" id="UP000030645"/>
    </source>
</evidence>
<proteinExistence type="predicted"/>
<protein>
    <submittedName>
        <fullName evidence="1">Uncharacterized protein</fullName>
    </submittedName>
</protein>
<dbReference type="EMBL" id="KE344834">
    <property type="protein sequence ID" value="EXB81225.1"/>
    <property type="molecule type" value="Genomic_DNA"/>
</dbReference>
<keyword evidence="2" id="KW-1185">Reference proteome</keyword>
<organism evidence="1 2">
    <name type="scientific">Morus notabilis</name>
    <dbReference type="NCBI Taxonomy" id="981085"/>
    <lineage>
        <taxon>Eukaryota</taxon>
        <taxon>Viridiplantae</taxon>
        <taxon>Streptophyta</taxon>
        <taxon>Embryophyta</taxon>
        <taxon>Tracheophyta</taxon>
        <taxon>Spermatophyta</taxon>
        <taxon>Magnoliopsida</taxon>
        <taxon>eudicotyledons</taxon>
        <taxon>Gunneridae</taxon>
        <taxon>Pentapetalae</taxon>
        <taxon>rosids</taxon>
        <taxon>fabids</taxon>
        <taxon>Rosales</taxon>
        <taxon>Moraceae</taxon>
        <taxon>Moreae</taxon>
        <taxon>Morus</taxon>
    </lineage>
</organism>
<reference evidence="2" key="1">
    <citation type="submission" date="2013-01" db="EMBL/GenBank/DDBJ databases">
        <title>Draft Genome Sequence of a Mulberry Tree, Morus notabilis C.K. Schneid.</title>
        <authorList>
            <person name="He N."/>
            <person name="Zhao S."/>
        </authorList>
    </citation>
    <scope>NUCLEOTIDE SEQUENCE</scope>
</reference>